<dbReference type="OrthoDB" id="260519at2759"/>
<sequence>MAVTTAKSGERITLEQLRSAGTSDKAWVAIRGKVYDVTEFADRHPGGKDFLLATVARDATAMFESLHDPKAIKVLAKRQVGTLVETNVPQYPQETPFQQDIRKSVAEYFKRIGKHPREAPWMLLPYAISFGTYFVSYFVMFSQKISREYTTLPWIAALVHGWSHAILGLYPLHDATHASFTRSPLVWNFMRRFHDMLSGLNSHIWIHEHVMGHHPFTNVVDHDPDVFPGNPDIVRFHESQSWWSYYSWQSYYLYPLYAQMAWSRWSNEWYQLLVARNYKGIPINPLQLKEYFWTGIYLLSFILIHIVIPYYFLHFSLLRIFVIYTCSNSFWSLYLMLVFQGNHVNDEVAWPQPDENNQMEDWAKLQVESSMDFAHGSWLTTFMTGSLNYQAVHHLFPYVSQYYYPALAPIIQEVCAKHDVKYHVTGSVFEAMALHTTRLANMGKEPDNAEQFSMSKAKL</sequence>
<evidence type="ECO:0000256" key="5">
    <source>
        <dbReference type="ARBA" id="ARBA00022919"/>
    </source>
</evidence>
<dbReference type="PANTHER" id="PTHR19353:SF19">
    <property type="entry name" value="DELTA(5) FATTY ACID DESATURASE C-RELATED"/>
    <property type="match status" value="1"/>
</dbReference>
<dbReference type="SMART" id="SM01117">
    <property type="entry name" value="Cyt-b5"/>
    <property type="match status" value="1"/>
</dbReference>
<feature type="transmembrane region" description="Helical" evidence="6">
    <location>
        <begin position="152"/>
        <end position="172"/>
    </location>
</feature>
<dbReference type="PROSITE" id="PS50255">
    <property type="entry name" value="CYTOCHROME_B5_2"/>
    <property type="match status" value="1"/>
</dbReference>
<proteinExistence type="predicted"/>
<dbReference type="EMBL" id="KZ613964">
    <property type="protein sequence ID" value="PMD31068.1"/>
    <property type="molecule type" value="Genomic_DNA"/>
</dbReference>
<name>A0A2J6QXR5_HYAVF</name>
<dbReference type="PANTHER" id="PTHR19353">
    <property type="entry name" value="FATTY ACID DESATURASE 2"/>
    <property type="match status" value="1"/>
</dbReference>
<dbReference type="Gene3D" id="3.10.120.10">
    <property type="entry name" value="Cytochrome b5-like heme/steroid binding domain"/>
    <property type="match status" value="1"/>
</dbReference>
<comment type="pathway">
    <text evidence="1">Lipid metabolism; sphingolipid metabolism.</text>
</comment>
<keyword evidence="6" id="KW-0472">Membrane</keyword>
<keyword evidence="6" id="KW-0812">Transmembrane</keyword>
<evidence type="ECO:0000256" key="3">
    <source>
        <dbReference type="ARBA" id="ARBA00012019"/>
    </source>
</evidence>
<organism evidence="8 9">
    <name type="scientific">Hyaloscypha variabilis (strain UAMH 11265 / GT02V1 / F)</name>
    <name type="common">Meliniomyces variabilis</name>
    <dbReference type="NCBI Taxonomy" id="1149755"/>
    <lineage>
        <taxon>Eukaryota</taxon>
        <taxon>Fungi</taxon>
        <taxon>Dikarya</taxon>
        <taxon>Ascomycota</taxon>
        <taxon>Pezizomycotina</taxon>
        <taxon>Leotiomycetes</taxon>
        <taxon>Helotiales</taxon>
        <taxon>Hyaloscyphaceae</taxon>
        <taxon>Hyaloscypha</taxon>
        <taxon>Hyaloscypha variabilis</taxon>
    </lineage>
</organism>
<keyword evidence="9" id="KW-1185">Reference proteome</keyword>
<dbReference type="InterPro" id="IPR036400">
    <property type="entry name" value="Cyt_B5-like_heme/steroid_sf"/>
</dbReference>
<evidence type="ECO:0000256" key="6">
    <source>
        <dbReference type="SAM" id="Phobius"/>
    </source>
</evidence>
<feature type="domain" description="Cytochrome b5 heme-binding" evidence="7">
    <location>
        <begin position="9"/>
        <end position="84"/>
    </location>
</feature>
<dbReference type="CDD" id="cd03506">
    <property type="entry name" value="Delta6-FADS-like"/>
    <property type="match status" value="1"/>
</dbReference>
<gene>
    <name evidence="8" type="ORF">L207DRAFT_592000</name>
</gene>
<evidence type="ECO:0000313" key="9">
    <source>
        <dbReference type="Proteomes" id="UP000235786"/>
    </source>
</evidence>
<dbReference type="SUPFAM" id="SSF55856">
    <property type="entry name" value="Cytochrome b5-like heme/steroid binding domain"/>
    <property type="match status" value="1"/>
</dbReference>
<evidence type="ECO:0000256" key="2">
    <source>
        <dbReference type="ARBA" id="ARBA00004991"/>
    </source>
</evidence>
<dbReference type="STRING" id="1149755.A0A2J6QXR5"/>
<keyword evidence="5" id="KW-0443">Lipid metabolism</keyword>
<dbReference type="GO" id="GO:0042759">
    <property type="term" value="P:long-chain fatty acid biosynthetic process"/>
    <property type="evidence" value="ECO:0007669"/>
    <property type="project" value="UniProtKB-ARBA"/>
</dbReference>
<dbReference type="Proteomes" id="UP000235786">
    <property type="component" value="Unassembled WGS sequence"/>
</dbReference>
<dbReference type="GO" id="GO:0006636">
    <property type="term" value="P:unsaturated fatty acid biosynthetic process"/>
    <property type="evidence" value="ECO:0007669"/>
    <property type="project" value="UniProtKB-ARBA"/>
</dbReference>
<dbReference type="GO" id="GO:0006665">
    <property type="term" value="P:sphingolipid metabolic process"/>
    <property type="evidence" value="ECO:0007669"/>
    <property type="project" value="UniProtKB-UniPathway"/>
</dbReference>
<evidence type="ECO:0000313" key="8">
    <source>
        <dbReference type="EMBL" id="PMD31068.1"/>
    </source>
</evidence>
<dbReference type="GO" id="GO:0016717">
    <property type="term" value="F:oxidoreductase activity, acting on paired donors, with oxidation of a pair of donors resulting in the reduction of molecular oxygen to two molecules of water"/>
    <property type="evidence" value="ECO:0007669"/>
    <property type="project" value="TreeGrafter"/>
</dbReference>
<feature type="transmembrane region" description="Helical" evidence="6">
    <location>
        <begin position="119"/>
        <end position="140"/>
    </location>
</feature>
<evidence type="ECO:0000256" key="4">
    <source>
        <dbReference type="ARBA" id="ARBA00016939"/>
    </source>
</evidence>
<reference evidence="8 9" key="1">
    <citation type="submission" date="2016-04" db="EMBL/GenBank/DDBJ databases">
        <title>A degradative enzymes factory behind the ericoid mycorrhizal symbiosis.</title>
        <authorList>
            <consortium name="DOE Joint Genome Institute"/>
            <person name="Martino E."/>
            <person name="Morin E."/>
            <person name="Grelet G."/>
            <person name="Kuo A."/>
            <person name="Kohler A."/>
            <person name="Daghino S."/>
            <person name="Barry K."/>
            <person name="Choi C."/>
            <person name="Cichocki N."/>
            <person name="Clum A."/>
            <person name="Copeland A."/>
            <person name="Hainaut M."/>
            <person name="Haridas S."/>
            <person name="Labutti K."/>
            <person name="Lindquist E."/>
            <person name="Lipzen A."/>
            <person name="Khouja H.-R."/>
            <person name="Murat C."/>
            <person name="Ohm R."/>
            <person name="Olson A."/>
            <person name="Spatafora J."/>
            <person name="Veneault-Fourrey C."/>
            <person name="Henrissat B."/>
            <person name="Grigoriev I."/>
            <person name="Martin F."/>
            <person name="Perotto S."/>
        </authorList>
    </citation>
    <scope>NUCLEOTIDE SEQUENCE [LARGE SCALE GENOMIC DNA]</scope>
    <source>
        <strain evidence="8 9">F</strain>
    </source>
</reference>
<dbReference type="Pfam" id="PF00487">
    <property type="entry name" value="FA_desaturase"/>
    <property type="match status" value="1"/>
</dbReference>
<protein>
    <recommendedName>
        <fullName evidence="4">Delta 8-(E)-sphingolipid desaturase</fullName>
        <ecNumber evidence="3">1.14.19.18</ecNumber>
    </recommendedName>
</protein>
<dbReference type="PIRSF" id="PIRSF015921">
    <property type="entry name" value="FA_sphinglp_des"/>
    <property type="match status" value="1"/>
</dbReference>
<dbReference type="Pfam" id="PF00173">
    <property type="entry name" value="Cyt-b5"/>
    <property type="match status" value="1"/>
</dbReference>
<dbReference type="InterPro" id="IPR005804">
    <property type="entry name" value="FA_desaturase_dom"/>
</dbReference>
<dbReference type="EC" id="1.14.19.18" evidence="3"/>
<comment type="pathway">
    <text evidence="2">Sphingolipid metabolism.</text>
</comment>
<keyword evidence="6" id="KW-1133">Transmembrane helix</keyword>
<dbReference type="InterPro" id="IPR001199">
    <property type="entry name" value="Cyt_B5-like_heme/steroid-bd"/>
</dbReference>
<dbReference type="GO" id="GO:0016020">
    <property type="term" value="C:membrane"/>
    <property type="evidence" value="ECO:0007669"/>
    <property type="project" value="TreeGrafter"/>
</dbReference>
<dbReference type="UniPathway" id="UPA00222"/>
<dbReference type="AlphaFoldDB" id="A0A2J6QXR5"/>
<keyword evidence="5" id="KW-0746">Sphingolipid metabolism</keyword>
<evidence type="ECO:0000259" key="7">
    <source>
        <dbReference type="PROSITE" id="PS50255"/>
    </source>
</evidence>
<evidence type="ECO:0000256" key="1">
    <source>
        <dbReference type="ARBA" id="ARBA00004760"/>
    </source>
</evidence>
<accession>A0A2J6QXR5</accession>
<feature type="transmembrane region" description="Helical" evidence="6">
    <location>
        <begin position="291"/>
        <end position="312"/>
    </location>
</feature>
<dbReference type="InterPro" id="IPR012171">
    <property type="entry name" value="Fatty_acid_desaturase"/>
</dbReference>
<feature type="transmembrane region" description="Helical" evidence="6">
    <location>
        <begin position="318"/>
        <end position="339"/>
    </location>
</feature>